<name>A0A8D0F7K8_STROC</name>
<dbReference type="PANTHER" id="PTHR19367">
    <property type="entry name" value="T-CELL RECEPTOR ALPHA CHAIN V REGION"/>
    <property type="match status" value="1"/>
</dbReference>
<keyword evidence="2" id="KW-0391">Immunity</keyword>
<dbReference type="SUPFAM" id="SSF48726">
    <property type="entry name" value="Immunoglobulin"/>
    <property type="match status" value="1"/>
</dbReference>
<keyword evidence="1" id="KW-0732">Signal</keyword>
<accession>A0A8D0F7K8</accession>
<dbReference type="Proteomes" id="UP000694551">
    <property type="component" value="Unplaced"/>
</dbReference>
<dbReference type="InterPro" id="IPR013783">
    <property type="entry name" value="Ig-like_fold"/>
</dbReference>
<protein>
    <recommendedName>
        <fullName evidence="6">Ig-like domain-containing protein</fullName>
    </recommendedName>
</protein>
<keyword evidence="5" id="KW-1185">Reference proteome</keyword>
<dbReference type="AlphaFoldDB" id="A0A8D0F7K8"/>
<evidence type="ECO:0008006" key="6">
    <source>
        <dbReference type="Google" id="ProtNLM"/>
    </source>
</evidence>
<dbReference type="PANTHER" id="PTHR19367:SF18">
    <property type="entry name" value="T CELL RECEPTOR ALPHA VARIABLE 16"/>
    <property type="match status" value="1"/>
</dbReference>
<reference evidence="4" key="1">
    <citation type="submission" date="2025-08" db="UniProtKB">
        <authorList>
            <consortium name="Ensembl"/>
        </authorList>
    </citation>
    <scope>IDENTIFICATION</scope>
</reference>
<dbReference type="InterPro" id="IPR036179">
    <property type="entry name" value="Ig-like_dom_sf"/>
</dbReference>
<evidence type="ECO:0000256" key="2">
    <source>
        <dbReference type="ARBA" id="ARBA00023130"/>
    </source>
</evidence>
<keyword evidence="3" id="KW-0393">Immunoglobulin domain</keyword>
<dbReference type="GO" id="GO:0002250">
    <property type="term" value="P:adaptive immune response"/>
    <property type="evidence" value="ECO:0007669"/>
    <property type="project" value="UniProtKB-KW"/>
</dbReference>
<proteinExistence type="predicted"/>
<evidence type="ECO:0000313" key="4">
    <source>
        <dbReference type="Ensembl" id="ENSSOCP00000011538.1"/>
    </source>
</evidence>
<sequence>IKAADLPFLPGTMGQTTVTQQEGQVTVRHRDTFQTNCTYQISDIGGLLWYQQRKGQAPQCLSYQAAAGPKQSSLKVSDSAMYLCAVQNTLLQGASLGEQEARGGRGCVCARLSLGEGALSSLLAALLPLGNHSFAIQNFFQEGRVSVV</sequence>
<organism evidence="4 5">
    <name type="scientific">Strix occidentalis caurina</name>
    <name type="common">northern spotted owl</name>
    <dbReference type="NCBI Taxonomy" id="311401"/>
    <lineage>
        <taxon>Eukaryota</taxon>
        <taxon>Metazoa</taxon>
        <taxon>Chordata</taxon>
        <taxon>Craniata</taxon>
        <taxon>Vertebrata</taxon>
        <taxon>Euteleostomi</taxon>
        <taxon>Archelosauria</taxon>
        <taxon>Archosauria</taxon>
        <taxon>Dinosauria</taxon>
        <taxon>Saurischia</taxon>
        <taxon>Theropoda</taxon>
        <taxon>Coelurosauria</taxon>
        <taxon>Aves</taxon>
        <taxon>Neognathae</taxon>
        <taxon>Neoaves</taxon>
        <taxon>Telluraves</taxon>
        <taxon>Strigiformes</taxon>
        <taxon>Strigidae</taxon>
        <taxon>Strix</taxon>
    </lineage>
</organism>
<evidence type="ECO:0000256" key="1">
    <source>
        <dbReference type="ARBA" id="ARBA00022729"/>
    </source>
</evidence>
<dbReference type="InterPro" id="IPR051287">
    <property type="entry name" value="TCR_variable_region"/>
</dbReference>
<dbReference type="Ensembl" id="ENSSOCT00000011843.1">
    <property type="protein sequence ID" value="ENSSOCP00000011538.1"/>
    <property type="gene ID" value="ENSSOCG00000008772.1"/>
</dbReference>
<keyword evidence="2" id="KW-1064">Adaptive immunity</keyword>
<evidence type="ECO:0000256" key="3">
    <source>
        <dbReference type="ARBA" id="ARBA00023319"/>
    </source>
</evidence>
<evidence type="ECO:0000313" key="5">
    <source>
        <dbReference type="Proteomes" id="UP000694551"/>
    </source>
</evidence>
<dbReference type="Gene3D" id="2.60.40.10">
    <property type="entry name" value="Immunoglobulins"/>
    <property type="match status" value="1"/>
</dbReference>
<reference evidence="4" key="2">
    <citation type="submission" date="2025-09" db="UniProtKB">
        <authorList>
            <consortium name="Ensembl"/>
        </authorList>
    </citation>
    <scope>IDENTIFICATION</scope>
</reference>